<evidence type="ECO:0000313" key="4">
    <source>
        <dbReference type="EMBL" id="KZL79315.1"/>
    </source>
</evidence>
<dbReference type="PANTHER" id="PTHR11559">
    <property type="entry name" value="CARBOXYLESTERASE"/>
    <property type="match status" value="1"/>
</dbReference>
<evidence type="ECO:0000256" key="3">
    <source>
        <dbReference type="RuleBase" id="RU361235"/>
    </source>
</evidence>
<dbReference type="InterPro" id="IPR002018">
    <property type="entry name" value="CarbesteraseB"/>
</dbReference>
<dbReference type="PROSITE" id="PS00122">
    <property type="entry name" value="CARBOXYLESTERASE_B_1"/>
    <property type="match status" value="1"/>
</dbReference>
<protein>
    <recommendedName>
        <fullName evidence="3">Carboxylic ester hydrolase</fullName>
        <ecNumber evidence="3">3.1.1.-</ecNumber>
    </recommendedName>
</protein>
<organism evidence="4 5">
    <name type="scientific">Colletotrichum incanum</name>
    <name type="common">Soybean anthracnose fungus</name>
    <dbReference type="NCBI Taxonomy" id="1573173"/>
    <lineage>
        <taxon>Eukaryota</taxon>
        <taxon>Fungi</taxon>
        <taxon>Dikarya</taxon>
        <taxon>Ascomycota</taxon>
        <taxon>Pezizomycotina</taxon>
        <taxon>Sordariomycetes</taxon>
        <taxon>Hypocreomycetidae</taxon>
        <taxon>Glomerellales</taxon>
        <taxon>Glomerellaceae</taxon>
        <taxon>Colletotrichum</taxon>
        <taxon>Colletotrichum spaethianum species complex</taxon>
    </lineage>
</organism>
<keyword evidence="2 3" id="KW-0378">Hydrolase</keyword>
<evidence type="ECO:0000313" key="5">
    <source>
        <dbReference type="Proteomes" id="UP000076584"/>
    </source>
</evidence>
<evidence type="ECO:0000256" key="2">
    <source>
        <dbReference type="ARBA" id="ARBA00022801"/>
    </source>
</evidence>
<comment type="similarity">
    <text evidence="1 3">Belongs to the type-B carboxylesterase/lipase family.</text>
</comment>
<dbReference type="EC" id="3.1.1.-" evidence="3"/>
<dbReference type="InterPro" id="IPR029058">
    <property type="entry name" value="AB_hydrolase_fold"/>
</dbReference>
<dbReference type="GO" id="GO:0016787">
    <property type="term" value="F:hydrolase activity"/>
    <property type="evidence" value="ECO:0007669"/>
    <property type="project" value="UniProtKB-KW"/>
</dbReference>
<dbReference type="AlphaFoldDB" id="A0A161W016"/>
<gene>
    <name evidence="4" type="ORF">CI238_12423</name>
</gene>
<dbReference type="Proteomes" id="UP000076584">
    <property type="component" value="Unassembled WGS sequence"/>
</dbReference>
<dbReference type="Gene3D" id="3.40.50.1820">
    <property type="entry name" value="alpha/beta hydrolase"/>
    <property type="match status" value="2"/>
</dbReference>
<dbReference type="OrthoDB" id="408631at2759"/>
<dbReference type="Pfam" id="PF00135">
    <property type="entry name" value="COesterase"/>
    <property type="match status" value="2"/>
</dbReference>
<accession>A0A161W016</accession>
<dbReference type="InterPro" id="IPR050309">
    <property type="entry name" value="Type-B_Carboxylest/Lipase"/>
</dbReference>
<evidence type="ECO:0000256" key="1">
    <source>
        <dbReference type="ARBA" id="ARBA00005964"/>
    </source>
</evidence>
<reference evidence="4 5" key="1">
    <citation type="submission" date="2015-06" db="EMBL/GenBank/DDBJ databases">
        <title>Survival trade-offs in plant roots during colonization by closely related pathogenic and mutualistic fungi.</title>
        <authorList>
            <person name="Hacquard S."/>
            <person name="Kracher B."/>
            <person name="Hiruma K."/>
            <person name="Weinman A."/>
            <person name="Muench P."/>
            <person name="Garrido Oter R."/>
            <person name="Ver Loren van Themaat E."/>
            <person name="Dallerey J.-F."/>
            <person name="Damm U."/>
            <person name="Henrissat B."/>
            <person name="Lespinet O."/>
            <person name="Thon M."/>
            <person name="Kemen E."/>
            <person name="McHardy A.C."/>
            <person name="Schulze-Lefert P."/>
            <person name="O'Connell R.J."/>
        </authorList>
    </citation>
    <scope>NUCLEOTIDE SEQUENCE [LARGE SCALE GENOMIC DNA]</scope>
    <source>
        <strain evidence="4 5">MAFF 238704</strain>
    </source>
</reference>
<dbReference type="STRING" id="1573173.A0A161W016"/>
<dbReference type="InterPro" id="IPR019826">
    <property type="entry name" value="Carboxylesterase_B_AS"/>
</dbReference>
<dbReference type="SUPFAM" id="SSF53474">
    <property type="entry name" value="alpha/beta-Hydrolases"/>
    <property type="match status" value="1"/>
</dbReference>
<name>A0A161W016_COLIC</name>
<comment type="caution">
    <text evidence="4">The sequence shown here is derived from an EMBL/GenBank/DDBJ whole genome shotgun (WGS) entry which is preliminary data.</text>
</comment>
<proteinExistence type="inferred from homology"/>
<dbReference type="EMBL" id="LFIW01002119">
    <property type="protein sequence ID" value="KZL79315.1"/>
    <property type="molecule type" value="Genomic_DNA"/>
</dbReference>
<sequence>MALKPVMFWLHGGVYKFAGTSRGDVVVITINYRLRTLGFLALDNCDFGGNPERIPIFGQSAGAASVRVTIASPKAAGKFSGAIAMSNLGGFLYLKTCSKYYTID</sequence>
<keyword evidence="5" id="KW-1185">Reference proteome</keyword>